<sequence length="233" mass="26281">MKWASLISSDLITRRVEIKTLWSIDRPKWVLDRRSRSAPPHLTACNWHAKRPRGQLTPPLVRHDYAVPNRVHASAVAAVSPLSPLCHDHKMCALKAARSLFPFYSIKTSPLNPIVPGRSGSLAFLVPATHPQTLKAMNNSFLLGESNVSSFSLLFGIFFFQPAARSIERFNFVIMGIIRKMFWYAFVYCQLPHVREPKENAVIGEGEPPKELEADHVGRNFNNVSLFLLLPAQ</sequence>
<dbReference type="EMBL" id="BPLR01012256">
    <property type="protein sequence ID" value="GIY52559.1"/>
    <property type="molecule type" value="Genomic_DNA"/>
</dbReference>
<gene>
    <name evidence="1" type="ORF">CEXT_452951</name>
</gene>
<evidence type="ECO:0000313" key="1">
    <source>
        <dbReference type="EMBL" id="GIY52559.1"/>
    </source>
</evidence>
<dbReference type="Proteomes" id="UP001054945">
    <property type="component" value="Unassembled WGS sequence"/>
</dbReference>
<keyword evidence="2" id="KW-1185">Reference proteome</keyword>
<name>A0AAV4U459_CAEEX</name>
<evidence type="ECO:0000313" key="2">
    <source>
        <dbReference type="Proteomes" id="UP001054945"/>
    </source>
</evidence>
<comment type="caution">
    <text evidence="1">The sequence shown here is derived from an EMBL/GenBank/DDBJ whole genome shotgun (WGS) entry which is preliminary data.</text>
</comment>
<protein>
    <submittedName>
        <fullName evidence="1">Uncharacterized protein</fullName>
    </submittedName>
</protein>
<accession>A0AAV4U459</accession>
<organism evidence="1 2">
    <name type="scientific">Caerostris extrusa</name>
    <name type="common">Bark spider</name>
    <name type="synonym">Caerostris bankana</name>
    <dbReference type="NCBI Taxonomy" id="172846"/>
    <lineage>
        <taxon>Eukaryota</taxon>
        <taxon>Metazoa</taxon>
        <taxon>Ecdysozoa</taxon>
        <taxon>Arthropoda</taxon>
        <taxon>Chelicerata</taxon>
        <taxon>Arachnida</taxon>
        <taxon>Araneae</taxon>
        <taxon>Araneomorphae</taxon>
        <taxon>Entelegynae</taxon>
        <taxon>Araneoidea</taxon>
        <taxon>Araneidae</taxon>
        <taxon>Caerostris</taxon>
    </lineage>
</organism>
<dbReference type="AlphaFoldDB" id="A0AAV4U459"/>
<proteinExistence type="predicted"/>
<reference evidence="1 2" key="1">
    <citation type="submission" date="2021-06" db="EMBL/GenBank/DDBJ databases">
        <title>Caerostris extrusa draft genome.</title>
        <authorList>
            <person name="Kono N."/>
            <person name="Arakawa K."/>
        </authorList>
    </citation>
    <scope>NUCLEOTIDE SEQUENCE [LARGE SCALE GENOMIC DNA]</scope>
</reference>